<feature type="signal peptide" evidence="3">
    <location>
        <begin position="1"/>
        <end position="30"/>
    </location>
</feature>
<dbReference type="OrthoDB" id="1016457at2"/>
<dbReference type="Gene3D" id="3.60.21.10">
    <property type="match status" value="1"/>
</dbReference>
<feature type="compositionally biased region" description="Gly residues" evidence="2">
    <location>
        <begin position="213"/>
        <end position="225"/>
    </location>
</feature>
<dbReference type="InterPro" id="IPR001322">
    <property type="entry name" value="Lamin_tail_dom"/>
</dbReference>
<evidence type="ECO:0000256" key="3">
    <source>
        <dbReference type="SAM" id="SignalP"/>
    </source>
</evidence>
<gene>
    <name evidence="5" type="ORF">N864_14970</name>
</gene>
<dbReference type="Pfam" id="PF02872">
    <property type="entry name" value="5_nucleotid_C"/>
    <property type="match status" value="1"/>
</dbReference>
<dbReference type="EMBL" id="AWQS01000111">
    <property type="protein sequence ID" value="EWT05463.1"/>
    <property type="molecule type" value="Genomic_DNA"/>
</dbReference>
<dbReference type="Gene3D" id="3.60.10.10">
    <property type="entry name" value="Endonuclease/exonuclease/phosphatase"/>
    <property type="match status" value="1"/>
</dbReference>
<dbReference type="GO" id="GO:0016787">
    <property type="term" value="F:hydrolase activity"/>
    <property type="evidence" value="ECO:0007669"/>
    <property type="project" value="InterPro"/>
</dbReference>
<keyword evidence="1 3" id="KW-0732">Signal</keyword>
<dbReference type="InterPro" id="IPR006179">
    <property type="entry name" value="5_nucleotidase/apyrase"/>
</dbReference>
<dbReference type="InterPro" id="IPR036691">
    <property type="entry name" value="Endo/exonu/phosph_ase_sf"/>
</dbReference>
<reference evidence="6" key="1">
    <citation type="submission" date="2013-08" db="EMBL/GenBank/DDBJ databases">
        <title>Intrasporangium oryzae NRRL B-24470.</title>
        <authorList>
            <person name="Liu H."/>
            <person name="Wang G."/>
        </authorList>
    </citation>
    <scope>NUCLEOTIDE SEQUENCE [LARGE SCALE GENOMIC DNA]</scope>
    <source>
        <strain evidence="6">Q5-1</strain>
    </source>
</reference>
<evidence type="ECO:0000259" key="4">
    <source>
        <dbReference type="PROSITE" id="PS51841"/>
    </source>
</evidence>
<dbReference type="PATRIC" id="fig|584657.3.peg.2650"/>
<protein>
    <submittedName>
        <fullName evidence="5">5'-nucleotidase</fullName>
    </submittedName>
</protein>
<dbReference type="SUPFAM" id="SSF56219">
    <property type="entry name" value="DNase I-like"/>
    <property type="match status" value="1"/>
</dbReference>
<sequence>MSKPRCLTAGSGVLALVGGLLVGIPTSAHAAVDPAAQVVINEVYGGGGNGGATYANDFVELINKGTTAVDVSGWSVQYAASAGTNWSGVASLKGSIAPGKTYLVSLASGGSTAAALPTPDATGTFNISATDGNIALAQTQTKLLCEATACANDFKVVDLVGYGAGKAFAKEPAPGAPKSNNTVSIARDAVATNTGNNKSDFSVGAPTPNNSGNPGGGDTGGGDGGTLTIAQIQGEGSASPYAGKSVTTRGVVTAAYPTGGIEGYVIQTPGTGGDLDFKDHKASNAVFVFSSATASQVKIGDYVEVTGKVSEYYDLTEIAVASSGLKKLTDAVPAVKPITNEWPGSDAQRESMESMLFAGSGTYTISNTYSTNQYGEVGLALGDKPLMQPTDVARPNSAQAAAVAADNAARGVILDDGATTNFLSAANSGKTPPYISLDKPLRVGEKVSFVDPVIVDYRHDAWKLNPTAEATPATGYPVTWTNDRTKAPAQLGAGHLKVASFNVLNYFTTLGSTFPGGCTPYTDRDGNGITTRSCSNPDGPRGAWDAASLARQQAKIVNAITALDADVVGLMEIENSAKLGETPDEAVSTLVKALNARAGKTVWAYVPSSADLPPVAEQDVITNAIIYQIRSVKRSGDSHALGDQSSAGEAFQNAREPIAQAFTPKGGGTPFVMVVNHFKSKGSAGPWPGDKDKSDGQGSSNESRVRQATALNLWIPTLQRMTGATDVFLAGDFNSYTQEDPMKVLYDAGWTDVNTSYATGKQSYSFGGMNGSLDHVLANRSALKRTTGSDIWNINAPESIALEYSRYNYHGTLFYDQSPYRSSDHDPVVVGFRSGAKSQHAGLERRVQILGINDFHGRIQANGQEAGASVLAGAVQQLRAQEPNTVFAAAGDLIGASTFESFIAHDKPTIDALNAAGLDVSAVGNHEFDQGYNDLVNRVMAPYDATKNPYGGATWKYIGANVKMKASSNPALDPTWVKDFGGVQVGFIGAVTEHLPELVSPAGIADIKVTDLPTAVNEEADRLKADGVDIIVLLVHEGAPTSSCDSVTGNNDFGKIVNGVNPNVDAIISGHTHLTYNCEVPVRAWKDAGRAVTDRPVVSAGQYGYNLDQLIYTTDEKGTVTAVESSTIALTTQVLNAKGEKVWVGYYPAVQTVTDIVTKAVAQADVLGAQPLGQISGPFNRAKINSTNSAGEPVLVENRGGESTLGNLVAEAQRWATESETAGGAQIAFMNPGGLRADMVGNAGGYPTTLTYKQAATVQPFANTLVNMRLTGAQIKTVLEQQWQPAGASRPFLRLGISKGFTYSYDPAAAKNAHVTGMWLDGRPIDPSTSYSVTVNSFLAAGGDNFFELGNGTKKKDTGQTDLQGMVDYMAANAKAAPLPVDYSQRSVGLTFPAGAPGSYQPGDTVTFDLSSLRMGGDGDTVDDTVSIRIGDTEIGTAAVDNTIGKDANDEYGTASVTVPLPADLPAGTTTLTVVGATTGTSVTLPAILVG</sequence>
<dbReference type="PROSITE" id="PS51841">
    <property type="entry name" value="LTD"/>
    <property type="match status" value="1"/>
</dbReference>
<dbReference type="Proteomes" id="UP000019494">
    <property type="component" value="Unassembled WGS sequence"/>
</dbReference>
<dbReference type="InterPro" id="IPR029052">
    <property type="entry name" value="Metallo-depent_PP-like"/>
</dbReference>
<dbReference type="Pfam" id="PF00149">
    <property type="entry name" value="Metallophos"/>
    <property type="match status" value="1"/>
</dbReference>
<dbReference type="InterPro" id="IPR036415">
    <property type="entry name" value="Lamin_tail_dom_sf"/>
</dbReference>
<feature type="domain" description="LTD" evidence="4">
    <location>
        <begin position="25"/>
        <end position="164"/>
    </location>
</feature>
<dbReference type="InterPro" id="IPR047971">
    <property type="entry name" value="ExeM-like"/>
</dbReference>
<feature type="chain" id="PRO_5004920536" evidence="3">
    <location>
        <begin position="31"/>
        <end position="1491"/>
    </location>
</feature>
<dbReference type="PRINTS" id="PR01607">
    <property type="entry name" value="APYRASEFAMLY"/>
</dbReference>
<dbReference type="InterPro" id="IPR004843">
    <property type="entry name" value="Calcineurin-like_PHP"/>
</dbReference>
<name>W9GKW2_9MICO</name>
<dbReference type="Gene3D" id="3.90.780.10">
    <property type="entry name" value="5'-Nucleotidase, C-terminal domain"/>
    <property type="match status" value="1"/>
</dbReference>
<dbReference type="NCBIfam" id="NF033681">
    <property type="entry name" value="ExeM_NucH_DNase"/>
    <property type="match status" value="1"/>
</dbReference>
<feature type="region of interest" description="Disordered" evidence="2">
    <location>
        <begin position="682"/>
        <end position="703"/>
    </location>
</feature>
<dbReference type="CDD" id="cd10283">
    <property type="entry name" value="MnuA_DNase1-like"/>
    <property type="match status" value="1"/>
</dbReference>
<dbReference type="SUPFAM" id="SSF56300">
    <property type="entry name" value="Metallo-dependent phosphatases"/>
    <property type="match status" value="1"/>
</dbReference>
<feature type="region of interest" description="Disordered" evidence="2">
    <location>
        <begin position="193"/>
        <end position="227"/>
    </location>
</feature>
<dbReference type="SUPFAM" id="SSF74853">
    <property type="entry name" value="Lamin A/C globular tail domain"/>
    <property type="match status" value="1"/>
</dbReference>
<keyword evidence="6" id="KW-1185">Reference proteome</keyword>
<dbReference type="CDD" id="cd04486">
    <property type="entry name" value="YhcR_OBF_like"/>
    <property type="match status" value="1"/>
</dbReference>
<evidence type="ECO:0000256" key="2">
    <source>
        <dbReference type="SAM" id="MobiDB-lite"/>
    </source>
</evidence>
<evidence type="ECO:0000256" key="1">
    <source>
        <dbReference type="ARBA" id="ARBA00022729"/>
    </source>
</evidence>
<dbReference type="PANTHER" id="PTHR42834:SF1">
    <property type="entry name" value="ENDONUCLEASE_EXONUCLEASE_PHOSPHATASE FAMILY PROTEIN (AFU_ORTHOLOGUE AFUA_3G09210)"/>
    <property type="match status" value="1"/>
</dbReference>
<dbReference type="SUPFAM" id="SSF55816">
    <property type="entry name" value="5'-nucleotidase (syn. UDP-sugar hydrolase), C-terminal domain"/>
    <property type="match status" value="1"/>
</dbReference>
<accession>W9GKW2</accession>
<dbReference type="GO" id="GO:0009166">
    <property type="term" value="P:nucleotide catabolic process"/>
    <property type="evidence" value="ECO:0007669"/>
    <property type="project" value="InterPro"/>
</dbReference>
<organism evidence="5 6">
    <name type="scientific">Intrasporangium chromatireducens Q5-1</name>
    <dbReference type="NCBI Taxonomy" id="584657"/>
    <lineage>
        <taxon>Bacteria</taxon>
        <taxon>Bacillati</taxon>
        <taxon>Actinomycetota</taxon>
        <taxon>Actinomycetes</taxon>
        <taxon>Micrococcales</taxon>
        <taxon>Intrasporangiaceae</taxon>
        <taxon>Intrasporangium</taxon>
    </lineage>
</organism>
<dbReference type="InterPro" id="IPR008334">
    <property type="entry name" value="5'-Nucleotdase_C"/>
</dbReference>
<comment type="caution">
    <text evidence="5">The sequence shown here is derived from an EMBL/GenBank/DDBJ whole genome shotgun (WGS) entry which is preliminary data.</text>
</comment>
<evidence type="ECO:0000313" key="6">
    <source>
        <dbReference type="Proteomes" id="UP000019494"/>
    </source>
</evidence>
<proteinExistence type="predicted"/>
<dbReference type="RefSeq" id="WP_051518553.1">
    <property type="nucleotide sequence ID" value="NZ_AWQS01000111.1"/>
</dbReference>
<dbReference type="PANTHER" id="PTHR42834">
    <property type="entry name" value="ENDONUCLEASE/EXONUCLEASE/PHOSPHATASE FAMILY PROTEIN (AFU_ORTHOLOGUE AFUA_3G09210)"/>
    <property type="match status" value="1"/>
</dbReference>
<evidence type="ECO:0000313" key="5">
    <source>
        <dbReference type="EMBL" id="EWT05463.1"/>
    </source>
</evidence>
<dbReference type="InterPro" id="IPR036907">
    <property type="entry name" value="5'-Nucleotdase_C_sf"/>
</dbReference>
<dbReference type="Pfam" id="PF00932">
    <property type="entry name" value="LTD"/>
    <property type="match status" value="1"/>
</dbReference>